<evidence type="ECO:0000313" key="3">
    <source>
        <dbReference type="Proteomes" id="UP000254716"/>
    </source>
</evidence>
<reference evidence="2 3" key="1">
    <citation type="submission" date="2018-06" db="EMBL/GenBank/DDBJ databases">
        <authorList>
            <consortium name="Pathogen Informatics"/>
            <person name="Doyle S."/>
        </authorList>
    </citation>
    <scope>NUCLEOTIDE SEQUENCE [LARGE SCALE GENOMIC DNA]</scope>
    <source>
        <strain evidence="2 3">NCTC9081</strain>
    </source>
</reference>
<protein>
    <submittedName>
        <fullName evidence="2">Uncharacterized protein</fullName>
    </submittedName>
</protein>
<evidence type="ECO:0000313" key="2">
    <source>
        <dbReference type="EMBL" id="STJ19160.1"/>
    </source>
</evidence>
<accession>A0A376W933</accession>
<name>A0A376W933_ECOLX</name>
<dbReference type="EMBL" id="UGCV01000008">
    <property type="protein sequence ID" value="STJ19160.1"/>
    <property type="molecule type" value="Genomic_DNA"/>
</dbReference>
<evidence type="ECO:0000256" key="1">
    <source>
        <dbReference type="SAM" id="Phobius"/>
    </source>
</evidence>
<gene>
    <name evidence="2" type="ORF">NCTC9081_04672</name>
</gene>
<dbReference type="Proteomes" id="UP000254716">
    <property type="component" value="Unassembled WGS sequence"/>
</dbReference>
<feature type="transmembrane region" description="Helical" evidence="1">
    <location>
        <begin position="60"/>
        <end position="81"/>
    </location>
</feature>
<dbReference type="AlphaFoldDB" id="A0A376W933"/>
<keyword evidence="1" id="KW-1133">Transmembrane helix</keyword>
<keyword evidence="1" id="KW-0812">Transmembrane</keyword>
<proteinExistence type="predicted"/>
<sequence length="198" mass="22116">MVVTCSASAISRSVNVAKFAAAVVMNALIRSGCSFAYPSPTCRSIVLIATFKASYVISNALYFGSVLSLRVLVICHLNLYIYRNMCGLCGLLGYLSVLIIFYPFISACCKTCCLLFAHHVTRKTLKITRKRGFFCGLRMTVRCYFSYSPAGYNRAFAGYKCPFAGYVRVIGFLYIHALNTLIHRITRITRNFFPHTGD</sequence>
<organism evidence="2 3">
    <name type="scientific">Escherichia coli</name>
    <dbReference type="NCBI Taxonomy" id="562"/>
    <lineage>
        <taxon>Bacteria</taxon>
        <taxon>Pseudomonadati</taxon>
        <taxon>Pseudomonadota</taxon>
        <taxon>Gammaproteobacteria</taxon>
        <taxon>Enterobacterales</taxon>
        <taxon>Enterobacteriaceae</taxon>
        <taxon>Escherichia</taxon>
    </lineage>
</organism>
<keyword evidence="1" id="KW-0472">Membrane</keyword>